<dbReference type="InterPro" id="IPR036291">
    <property type="entry name" value="NAD(P)-bd_dom_sf"/>
</dbReference>
<dbReference type="RefSeq" id="WP_116183716.1">
    <property type="nucleotide sequence ID" value="NZ_QTJX01000001.1"/>
</dbReference>
<keyword evidence="1" id="KW-0732">Signal</keyword>
<dbReference type="AlphaFoldDB" id="A0A371JVU1"/>
<dbReference type="Gene3D" id="3.40.50.720">
    <property type="entry name" value="NAD(P)-binding Rossmann-like Domain"/>
    <property type="match status" value="1"/>
</dbReference>
<gene>
    <name evidence="3" type="ORF">DX873_07265</name>
</gene>
<evidence type="ECO:0000256" key="1">
    <source>
        <dbReference type="SAM" id="SignalP"/>
    </source>
</evidence>
<dbReference type="EMBL" id="QTJX01000001">
    <property type="protein sequence ID" value="RDY61934.1"/>
    <property type="molecule type" value="Genomic_DNA"/>
</dbReference>
<evidence type="ECO:0000259" key="2">
    <source>
        <dbReference type="Pfam" id="PF01370"/>
    </source>
</evidence>
<dbReference type="Proteomes" id="UP000261828">
    <property type="component" value="Unassembled WGS sequence"/>
</dbReference>
<organism evidence="3 4">
    <name type="scientific">Flagellimonas nanhaiensis</name>
    <dbReference type="NCBI Taxonomy" id="2292706"/>
    <lineage>
        <taxon>Bacteria</taxon>
        <taxon>Pseudomonadati</taxon>
        <taxon>Bacteroidota</taxon>
        <taxon>Flavobacteriia</taxon>
        <taxon>Flavobacteriales</taxon>
        <taxon>Flavobacteriaceae</taxon>
        <taxon>Flagellimonas</taxon>
    </lineage>
</organism>
<keyword evidence="4" id="KW-1185">Reference proteome</keyword>
<feature type="signal peptide" evidence="1">
    <location>
        <begin position="1"/>
        <end position="26"/>
    </location>
</feature>
<proteinExistence type="predicted"/>
<comment type="caution">
    <text evidence="3">The sequence shown here is derived from an EMBL/GenBank/DDBJ whole genome shotgun (WGS) entry which is preliminary data.</text>
</comment>
<evidence type="ECO:0000313" key="3">
    <source>
        <dbReference type="EMBL" id="RDY61934.1"/>
    </source>
</evidence>
<evidence type="ECO:0000313" key="4">
    <source>
        <dbReference type="Proteomes" id="UP000261828"/>
    </source>
</evidence>
<feature type="chain" id="PRO_5016844914" evidence="1">
    <location>
        <begin position="27"/>
        <end position="369"/>
    </location>
</feature>
<dbReference type="InterPro" id="IPR001509">
    <property type="entry name" value="Epimerase_deHydtase"/>
</dbReference>
<dbReference type="Pfam" id="PF01370">
    <property type="entry name" value="Epimerase"/>
    <property type="match status" value="1"/>
</dbReference>
<feature type="domain" description="NAD-dependent epimerase/dehydratase" evidence="2">
    <location>
        <begin position="34"/>
        <end position="107"/>
    </location>
</feature>
<sequence>MDKRTFLKSAVVSTTALLALGPIACAGNKEKKKALILGGRGFLGPTIVTKFLEAGYEVTLLNRGKTNPHLFTELPIIICDREKEDLSDLKKVASQIQAHQWDVVVDTWSKNPLAVKDFLAMFSSSIDHYHYTSSIVAYGGKWDKAITEETTLRELPDKEIKYDTELPYIYRKCFSERYIMSSGVNYTLHRSHGMRGFRIPDPIDEPYWPVKFYRGDRLFVPLDENHDTQTTDVESYTDFIVHTSNNKIYGAFNVADPTITFEHYVKTLTEVFGQPKELYHIPKDFLAKHDILPYRDLPRWRPNPYGFYHIDVTKAIQNGLKIRSLEKLFKDQVDGYRHRNPKDDFVFGHHGTISQQKTEEIIALWKKTL</sequence>
<name>A0A371JVU1_9FLAO</name>
<dbReference type="SUPFAM" id="SSF51735">
    <property type="entry name" value="NAD(P)-binding Rossmann-fold domains"/>
    <property type="match status" value="1"/>
</dbReference>
<accession>A0A371JVU1</accession>
<reference evidence="3 4" key="1">
    <citation type="submission" date="2018-08" db="EMBL/GenBank/DDBJ databases">
        <title>Muricauda nanhaiensis sp. nov., isolated from seawater of the South China Sea.</title>
        <authorList>
            <person name="Dang Y."/>
        </authorList>
    </citation>
    <scope>NUCLEOTIDE SEQUENCE [LARGE SCALE GENOMIC DNA]</scope>
    <source>
        <strain evidence="3 4">SM1704</strain>
    </source>
</reference>
<dbReference type="OrthoDB" id="9809586at2"/>
<protein>
    <submittedName>
        <fullName evidence="3">NAD-dependent epimerase/dehydratase family protein</fullName>
    </submittedName>
</protein>